<dbReference type="Proteomes" id="UP001286174">
    <property type="component" value="Unassembled WGS sequence"/>
</dbReference>
<protein>
    <submittedName>
        <fullName evidence="1">Alkaline phosphatase family protein</fullName>
    </submittedName>
</protein>
<accession>A0AB35U2F0</accession>
<sequence>MEEYISDYKNGLLQVSASLHHYYGLTCEYQDDPDVSHWLSSHAFRCVIVVLVDGMGSRLLQKYGSDLSITKQIKKECMTVFPPTTSAATTALLTGKSPAENGWLGWNQYFSEVDDNVILFLDRSQYSEKTYPGFVPKALPVRTILDQLHDRNIPCDSIWPSFGHHGCTSFHEQCLLAAKLSHQSDLRFLYVYWDGFDSWLHEHGPSHPDTGRQLAMINDDILMLEKMVDEDTGVLVIADHGQIDCTIYEMQKDEELMAMFRHMPALEARACAFYIQPGLEKQFEALFHQRFGEKFLLLHKSEILSREIFGPGIPHPRFYEFIGDYLAIALTPLSLTAKSSHFLGQHAGAMVDEAMIPVILSGESV</sequence>
<organism evidence="1 2">
    <name type="scientific">Grylomicrobium aquisgranensis</name>
    <dbReference type="NCBI Taxonomy" id="2926318"/>
    <lineage>
        <taxon>Bacteria</taxon>
        <taxon>Bacillati</taxon>
        <taxon>Bacillota</taxon>
        <taxon>Erysipelotrichia</taxon>
        <taxon>Erysipelotrichales</taxon>
        <taxon>Erysipelotrichaceae</taxon>
        <taxon>Grylomicrobium</taxon>
    </lineage>
</organism>
<dbReference type="RefSeq" id="WP_370595967.1">
    <property type="nucleotide sequence ID" value="NZ_JALBUR010000011.1"/>
</dbReference>
<dbReference type="EMBL" id="JALBUR010000011">
    <property type="protein sequence ID" value="MDX8419623.1"/>
    <property type="molecule type" value="Genomic_DNA"/>
</dbReference>
<reference evidence="1 2" key="1">
    <citation type="submission" date="2022-03" db="EMBL/GenBank/DDBJ databases">
        <title>Novel taxa within the pig intestine.</title>
        <authorList>
            <person name="Wylensek D."/>
            <person name="Bishof K."/>
            <person name="Afrizal A."/>
            <person name="Clavel T."/>
        </authorList>
    </citation>
    <scope>NUCLEOTIDE SEQUENCE [LARGE SCALE GENOMIC DNA]</scope>
    <source>
        <strain evidence="1 2">CLA-KB-P133</strain>
    </source>
</reference>
<proteinExistence type="predicted"/>
<dbReference type="InterPro" id="IPR002591">
    <property type="entry name" value="Phosphodiest/P_Trfase"/>
</dbReference>
<dbReference type="AlphaFoldDB" id="A0AB35U2F0"/>
<evidence type="ECO:0000313" key="2">
    <source>
        <dbReference type="Proteomes" id="UP001286174"/>
    </source>
</evidence>
<dbReference type="InterPro" id="IPR017850">
    <property type="entry name" value="Alkaline_phosphatase_core_sf"/>
</dbReference>
<name>A0AB35U2F0_9FIRM</name>
<comment type="caution">
    <text evidence="1">The sequence shown here is derived from an EMBL/GenBank/DDBJ whole genome shotgun (WGS) entry which is preliminary data.</text>
</comment>
<evidence type="ECO:0000313" key="1">
    <source>
        <dbReference type="EMBL" id="MDX8419623.1"/>
    </source>
</evidence>
<gene>
    <name evidence="1" type="ORF">MOZ60_05905</name>
</gene>
<dbReference type="SUPFAM" id="SSF53649">
    <property type="entry name" value="Alkaline phosphatase-like"/>
    <property type="match status" value="1"/>
</dbReference>
<dbReference type="Pfam" id="PF01663">
    <property type="entry name" value="Phosphodiest"/>
    <property type="match status" value="2"/>
</dbReference>
<dbReference type="Gene3D" id="3.40.720.10">
    <property type="entry name" value="Alkaline Phosphatase, subunit A"/>
    <property type="match status" value="1"/>
</dbReference>
<keyword evidence="2" id="KW-1185">Reference proteome</keyword>